<gene>
    <name evidence="9" type="primary">cas1</name>
    <name evidence="10" type="ORF">BTN85_1262</name>
</gene>
<dbReference type="GO" id="GO:0046872">
    <property type="term" value="F:metal ion binding"/>
    <property type="evidence" value="ECO:0007669"/>
    <property type="project" value="UniProtKB-UniRule"/>
</dbReference>
<dbReference type="AlphaFoldDB" id="A0A1Q6DWT3"/>
<comment type="subunit">
    <text evidence="9">Homodimer, forms a heterotetramer with a Cas2 homodimer.</text>
</comment>
<dbReference type="GO" id="GO:0016787">
    <property type="term" value="F:hydrolase activity"/>
    <property type="evidence" value="ECO:0007669"/>
    <property type="project" value="UniProtKB-KW"/>
</dbReference>
<protein>
    <recommendedName>
        <fullName evidence="9">CRISPR-associated endonuclease Cas1</fullName>
        <ecNumber evidence="9">3.1.-.-</ecNumber>
    </recommendedName>
</protein>
<dbReference type="STRING" id="1903181.BTN85_1262"/>
<dbReference type="GO" id="GO:0051607">
    <property type="term" value="P:defense response to virus"/>
    <property type="evidence" value="ECO:0007669"/>
    <property type="project" value="UniProtKB-UniRule"/>
</dbReference>
<comment type="function">
    <text evidence="9">CRISPR (clustered regularly interspaced short palindromic repeat), is an adaptive immune system that provides protection against mobile genetic elements (viruses, transposable elements and conjugative plasmids). CRISPR clusters contain spacers, sequences complementary to antecedent mobile elements, and target invading nucleic acids. CRISPR clusters are transcribed and processed into CRISPR RNA (crRNA). Acts as a dsDNA endonuclease. Involved in the integration of spacer DNA into the CRISPR cassette.</text>
</comment>
<evidence type="ECO:0000313" key="10">
    <source>
        <dbReference type="EMBL" id="OKY78762.1"/>
    </source>
</evidence>
<dbReference type="EMBL" id="MSDW01000001">
    <property type="protein sequence ID" value="OKY78762.1"/>
    <property type="molecule type" value="Genomic_DNA"/>
</dbReference>
<comment type="cofactor">
    <cofactor evidence="9">
        <name>Mg(2+)</name>
        <dbReference type="ChEBI" id="CHEBI:18420"/>
    </cofactor>
    <cofactor evidence="9">
        <name>Mn(2+)</name>
        <dbReference type="ChEBI" id="CHEBI:29035"/>
    </cofactor>
</comment>
<dbReference type="Proteomes" id="UP000185744">
    <property type="component" value="Unassembled WGS sequence"/>
</dbReference>
<evidence type="ECO:0000256" key="7">
    <source>
        <dbReference type="ARBA" id="ARBA00023125"/>
    </source>
</evidence>
<keyword evidence="7 9" id="KW-0238">DNA-binding</keyword>
<evidence type="ECO:0000256" key="5">
    <source>
        <dbReference type="ARBA" id="ARBA00022842"/>
    </source>
</evidence>
<feature type="binding site" evidence="9">
    <location>
        <position position="152"/>
    </location>
    <ligand>
        <name>Mn(2+)</name>
        <dbReference type="ChEBI" id="CHEBI:29035"/>
    </ligand>
</feature>
<reference evidence="10" key="1">
    <citation type="submission" date="2016-12" db="EMBL/GenBank/DDBJ databases">
        <title>Discovery of methanogenic haloarchaea.</title>
        <authorList>
            <person name="Sorokin D.Y."/>
            <person name="Makarova K.S."/>
            <person name="Abbas B."/>
            <person name="Ferrer M."/>
            <person name="Golyshin P.N."/>
        </authorList>
    </citation>
    <scope>NUCLEOTIDE SEQUENCE [LARGE SCALE GENOMIC DNA]</scope>
    <source>
        <strain evidence="10">HMET1</strain>
    </source>
</reference>
<evidence type="ECO:0000256" key="9">
    <source>
        <dbReference type="HAMAP-Rule" id="MF_01470"/>
    </source>
</evidence>
<dbReference type="InterPro" id="IPR019858">
    <property type="entry name" value="CRISPR-assoc_Cas1_HMARI/TNEAP"/>
</dbReference>
<dbReference type="HAMAP" id="MF_01470">
    <property type="entry name" value="Cas1"/>
    <property type="match status" value="1"/>
</dbReference>
<evidence type="ECO:0000256" key="6">
    <source>
        <dbReference type="ARBA" id="ARBA00023118"/>
    </source>
</evidence>
<keyword evidence="2 9" id="KW-0479">Metal-binding</keyword>
<keyword evidence="1 9" id="KW-0540">Nuclease</keyword>
<evidence type="ECO:0000313" key="11">
    <source>
        <dbReference type="Proteomes" id="UP000185744"/>
    </source>
</evidence>
<dbReference type="GO" id="GO:0003677">
    <property type="term" value="F:DNA binding"/>
    <property type="evidence" value="ECO:0007669"/>
    <property type="project" value="UniProtKB-KW"/>
</dbReference>
<dbReference type="NCBIfam" id="TIGR00287">
    <property type="entry name" value="cas1"/>
    <property type="match status" value="1"/>
</dbReference>
<keyword evidence="4 9" id="KW-0378">Hydrolase</keyword>
<evidence type="ECO:0000256" key="8">
    <source>
        <dbReference type="ARBA" id="ARBA00023211"/>
    </source>
</evidence>
<dbReference type="Pfam" id="PF01867">
    <property type="entry name" value="Cas_Cas1"/>
    <property type="match status" value="1"/>
</dbReference>
<keyword evidence="6 9" id="KW-0051">Antiviral defense</keyword>
<comment type="caution">
    <text evidence="10">The sequence shown here is derived from an EMBL/GenBank/DDBJ whole genome shotgun (WGS) entry which is preliminary data.</text>
</comment>
<dbReference type="EC" id="3.1.-.-" evidence="9"/>
<dbReference type="GO" id="GO:0043571">
    <property type="term" value="P:maintenance of CRISPR repeat elements"/>
    <property type="evidence" value="ECO:0007669"/>
    <property type="project" value="UniProtKB-UniRule"/>
</dbReference>
<name>A0A1Q6DWT3_METT1</name>
<feature type="binding site" evidence="9">
    <location>
        <position position="217"/>
    </location>
    <ligand>
        <name>Mn(2+)</name>
        <dbReference type="ChEBI" id="CHEBI:29035"/>
    </ligand>
</feature>
<dbReference type="GO" id="GO:0004520">
    <property type="term" value="F:DNA endonuclease activity"/>
    <property type="evidence" value="ECO:0007669"/>
    <property type="project" value="InterPro"/>
</dbReference>
<sequence>MKRNFYINSDGKLRRKENTVYHINEDGDQKPIPIEKIYSIYSYGSLTYTSQCTHLLAKEGVPIHFFNYYGYYDGSFYPKETYLSGKVTVNQAEHYLKQEKRLELAKKFVKGSIENIKSNLKRYNKNKKLEVIEDIKNELKDTQKVTEVMNIEGRCRSTYYKSFDEILPEKFKYTSRSRQPPKNMVNCLLSFGNSLLYSTTISEIYNSQLDPTISYLHEPRERRFSLALDIADVFKPLIVDRTIFYLTNKGMLDKKHFDDDLNKCLLNEEGRKKFEKRYEKTLNRTIKHREIQKKCLIPTFNKTRVL</sequence>
<dbReference type="InParanoid" id="A0A1Q6DWT3"/>
<proteinExistence type="inferred from homology"/>
<keyword evidence="3 9" id="KW-0255">Endonuclease</keyword>
<comment type="similarity">
    <text evidence="9">Belongs to the CRISPR-associated endonuclease Cas1 family.</text>
</comment>
<dbReference type="NCBIfam" id="TIGR03641">
    <property type="entry name" value="cas1_HMARI"/>
    <property type="match status" value="1"/>
</dbReference>
<organism evidence="10 11">
    <name type="scientific">Methanohalarchaeum thermophilum</name>
    <dbReference type="NCBI Taxonomy" id="1903181"/>
    <lineage>
        <taxon>Archaea</taxon>
        <taxon>Methanobacteriati</taxon>
        <taxon>Methanobacteriota</taxon>
        <taxon>Methanonatronarchaeia</taxon>
        <taxon>Methanonatronarchaeales</taxon>
        <taxon>Methanonatronarchaeaceae</taxon>
        <taxon>Candidatus Methanohalarchaeum</taxon>
    </lineage>
</organism>
<evidence type="ECO:0000256" key="3">
    <source>
        <dbReference type="ARBA" id="ARBA00022759"/>
    </source>
</evidence>
<dbReference type="Gene3D" id="1.20.120.920">
    <property type="entry name" value="CRISPR-associated endonuclease Cas1, C-terminal domain"/>
    <property type="match status" value="1"/>
</dbReference>
<keyword evidence="11" id="KW-1185">Reference proteome</keyword>
<evidence type="ECO:0000256" key="4">
    <source>
        <dbReference type="ARBA" id="ARBA00022801"/>
    </source>
</evidence>
<feature type="binding site" evidence="9">
    <location>
        <position position="232"/>
    </location>
    <ligand>
        <name>Mn(2+)</name>
        <dbReference type="ChEBI" id="CHEBI:29035"/>
    </ligand>
</feature>
<dbReference type="PANTHER" id="PTHR43219">
    <property type="entry name" value="CRISPR-ASSOCIATED ENDONUCLEASE CAS1"/>
    <property type="match status" value="1"/>
</dbReference>
<evidence type="ECO:0000256" key="2">
    <source>
        <dbReference type="ARBA" id="ARBA00022723"/>
    </source>
</evidence>
<dbReference type="InterPro" id="IPR042211">
    <property type="entry name" value="CRISPR-assoc_Cas1_N"/>
</dbReference>
<dbReference type="InterPro" id="IPR042206">
    <property type="entry name" value="CRISPR-assoc_Cas1_C"/>
</dbReference>
<keyword evidence="5 9" id="KW-0460">Magnesium</keyword>
<evidence type="ECO:0000256" key="1">
    <source>
        <dbReference type="ARBA" id="ARBA00022722"/>
    </source>
</evidence>
<keyword evidence="8 9" id="KW-0464">Manganese</keyword>
<dbReference type="PANTHER" id="PTHR43219:SF2">
    <property type="entry name" value="CRISPR-ASSOCIATED ENDONUCLEASE CAS1"/>
    <property type="match status" value="1"/>
</dbReference>
<dbReference type="Gene3D" id="3.100.10.20">
    <property type="entry name" value="CRISPR-associated endonuclease Cas1, N-terminal domain"/>
    <property type="match status" value="1"/>
</dbReference>
<accession>A0A1Q6DWT3</accession>
<dbReference type="CDD" id="cd09722">
    <property type="entry name" value="Cas1_I-B"/>
    <property type="match status" value="1"/>
</dbReference>
<dbReference type="InterPro" id="IPR002729">
    <property type="entry name" value="CRISPR-assoc_Cas1"/>
</dbReference>